<evidence type="ECO:0000313" key="2">
    <source>
        <dbReference type="Proteomes" id="UP001596333"/>
    </source>
</evidence>
<dbReference type="EMBL" id="JBHSXI010000001">
    <property type="protein sequence ID" value="MFC6887683.1"/>
    <property type="molecule type" value="Genomic_DNA"/>
</dbReference>
<sequence>MTDETRTALDVLKAPEQTYDDLLRELATQRRRQDLKQRFRELEDADREALTPLDE</sequence>
<organism evidence="1 2">
    <name type="scientific">Halorubrum trueperi</name>
    <dbReference type="NCBI Taxonomy" id="2004704"/>
    <lineage>
        <taxon>Archaea</taxon>
        <taxon>Methanobacteriati</taxon>
        <taxon>Methanobacteriota</taxon>
        <taxon>Stenosarchaea group</taxon>
        <taxon>Halobacteria</taxon>
        <taxon>Halobacteriales</taxon>
        <taxon>Haloferacaceae</taxon>
        <taxon>Halorubrum</taxon>
    </lineage>
</organism>
<proteinExistence type="predicted"/>
<dbReference type="Proteomes" id="UP001596333">
    <property type="component" value="Unassembled WGS sequence"/>
</dbReference>
<accession>A0ABD5UIR7</accession>
<name>A0ABD5UIR7_9EURY</name>
<comment type="caution">
    <text evidence="1">The sequence shown here is derived from an EMBL/GenBank/DDBJ whole genome shotgun (WGS) entry which is preliminary data.</text>
</comment>
<protein>
    <submittedName>
        <fullName evidence="1">Uncharacterized protein</fullName>
    </submittedName>
</protein>
<dbReference type="AlphaFoldDB" id="A0ABD5UIR7"/>
<dbReference type="RefSeq" id="WP_379763995.1">
    <property type="nucleotide sequence ID" value="NZ_JBHSXI010000001.1"/>
</dbReference>
<evidence type="ECO:0000313" key="1">
    <source>
        <dbReference type="EMBL" id="MFC6887683.1"/>
    </source>
</evidence>
<gene>
    <name evidence="1" type="ORF">ACFQEY_01240</name>
</gene>
<reference evidence="1 2" key="1">
    <citation type="journal article" date="2019" name="Int. J. Syst. Evol. Microbiol.">
        <title>The Global Catalogue of Microorganisms (GCM) 10K type strain sequencing project: providing services to taxonomists for standard genome sequencing and annotation.</title>
        <authorList>
            <consortium name="The Broad Institute Genomics Platform"/>
            <consortium name="The Broad Institute Genome Sequencing Center for Infectious Disease"/>
            <person name="Wu L."/>
            <person name="Ma J."/>
        </authorList>
    </citation>
    <scope>NUCLEOTIDE SEQUENCE [LARGE SCALE GENOMIC DNA]</scope>
    <source>
        <strain evidence="1 2">Y73</strain>
    </source>
</reference>
<keyword evidence="2" id="KW-1185">Reference proteome</keyword>